<evidence type="ECO:0000313" key="23">
    <source>
        <dbReference type="EMBL" id="OGD64358.1"/>
    </source>
</evidence>
<dbReference type="AlphaFoldDB" id="A0A1F5EAE5"/>
<evidence type="ECO:0000256" key="8">
    <source>
        <dbReference type="ARBA" id="ARBA00024459"/>
    </source>
</evidence>
<evidence type="ECO:0000256" key="4">
    <source>
        <dbReference type="ARBA" id="ARBA00022723"/>
    </source>
</evidence>
<accession>A0A1F5EAE5</accession>
<comment type="catalytic activity">
    <reaction evidence="18">
        <text>N(6)-methyl-ATP + H2O = N(6)-methyl-AMP + diphosphate + H(+)</text>
        <dbReference type="Rhea" id="RHEA:67608"/>
        <dbReference type="ChEBI" id="CHEBI:15377"/>
        <dbReference type="ChEBI" id="CHEBI:15378"/>
        <dbReference type="ChEBI" id="CHEBI:33019"/>
        <dbReference type="ChEBI" id="CHEBI:144842"/>
        <dbReference type="ChEBI" id="CHEBI:172873"/>
    </reaction>
    <physiologicalReaction direction="left-to-right" evidence="18">
        <dbReference type="Rhea" id="RHEA:67609"/>
    </physiologicalReaction>
</comment>
<dbReference type="GO" id="GO:0008828">
    <property type="term" value="F:dATP diphosphatase activity"/>
    <property type="evidence" value="ECO:0007669"/>
    <property type="project" value="UniProtKB-EC"/>
</dbReference>
<comment type="catalytic activity">
    <reaction evidence="10">
        <text>2-oxo-ATP + H2O = 2-oxo-AMP + diphosphate + H(+)</text>
        <dbReference type="Rhea" id="RHEA:67392"/>
        <dbReference type="ChEBI" id="CHEBI:15377"/>
        <dbReference type="ChEBI" id="CHEBI:15378"/>
        <dbReference type="ChEBI" id="CHEBI:33019"/>
        <dbReference type="ChEBI" id="CHEBI:71395"/>
        <dbReference type="ChEBI" id="CHEBI:172878"/>
    </reaction>
    <physiologicalReaction direction="left-to-right" evidence="10">
        <dbReference type="Rhea" id="RHEA:67393"/>
    </physiologicalReaction>
</comment>
<dbReference type="GO" id="GO:0042262">
    <property type="term" value="P:DNA protection"/>
    <property type="evidence" value="ECO:0007669"/>
    <property type="project" value="InterPro"/>
</dbReference>
<dbReference type="InterPro" id="IPR015797">
    <property type="entry name" value="NUDIX_hydrolase-like_dom_sf"/>
</dbReference>
<keyword evidence="4" id="KW-0479">Metal-binding</keyword>
<dbReference type="PANTHER" id="PTHR43758:SF2">
    <property type="entry name" value="OXIDIZED PURINE NUCLEOSIDE TRIPHOSPHATE HYDROLASE"/>
    <property type="match status" value="1"/>
</dbReference>
<evidence type="ECO:0000256" key="9">
    <source>
        <dbReference type="ARBA" id="ARBA00024486"/>
    </source>
</evidence>
<comment type="catalytic activity">
    <reaction evidence="7">
        <text>8-oxo-dATP + H2O = 8-oxo-dAMP + diphosphate + H(+)</text>
        <dbReference type="Rhea" id="RHEA:65396"/>
        <dbReference type="ChEBI" id="CHEBI:15377"/>
        <dbReference type="ChEBI" id="CHEBI:15378"/>
        <dbReference type="ChEBI" id="CHEBI:33019"/>
        <dbReference type="ChEBI" id="CHEBI:71361"/>
        <dbReference type="ChEBI" id="CHEBI:172871"/>
    </reaction>
    <physiologicalReaction direction="left-to-right" evidence="7">
        <dbReference type="Rhea" id="RHEA:65397"/>
    </physiologicalReaction>
</comment>
<dbReference type="Gene3D" id="3.90.79.10">
    <property type="entry name" value="Nucleoside Triphosphate Pyrophosphohydrolase"/>
    <property type="match status" value="1"/>
</dbReference>
<evidence type="ECO:0000256" key="11">
    <source>
        <dbReference type="ARBA" id="ARBA00026103"/>
    </source>
</evidence>
<evidence type="ECO:0000256" key="17">
    <source>
        <dbReference type="ARBA" id="ARBA00032071"/>
    </source>
</evidence>
<evidence type="ECO:0000256" key="18">
    <source>
        <dbReference type="ARBA" id="ARBA00048002"/>
    </source>
</evidence>
<keyword evidence="5" id="KW-0378">Hydrolase</keyword>
<evidence type="ECO:0000256" key="7">
    <source>
        <dbReference type="ARBA" id="ARBA00024448"/>
    </source>
</evidence>
<dbReference type="EC" id="3.6.1.56" evidence="11"/>
<gene>
    <name evidence="23" type="ORF">A3A71_03780</name>
</gene>
<comment type="similarity">
    <text evidence="2">Belongs to the Nudix hydrolase family.</text>
</comment>
<evidence type="ECO:0000256" key="15">
    <source>
        <dbReference type="ARBA" id="ARBA00030682"/>
    </source>
</evidence>
<feature type="domain" description="Nudix hydrolase" evidence="22">
    <location>
        <begin position="1"/>
        <end position="135"/>
    </location>
</feature>
<reference evidence="23 24" key="1">
    <citation type="journal article" date="2016" name="Nat. Commun.">
        <title>Thousands of microbial genomes shed light on interconnected biogeochemical processes in an aquifer system.</title>
        <authorList>
            <person name="Anantharaman K."/>
            <person name="Brown C.T."/>
            <person name="Hug L.A."/>
            <person name="Sharon I."/>
            <person name="Castelle C.J."/>
            <person name="Probst A.J."/>
            <person name="Thomas B.C."/>
            <person name="Singh A."/>
            <person name="Wilkins M.J."/>
            <person name="Karaoz U."/>
            <person name="Brodie E.L."/>
            <person name="Williams K.H."/>
            <person name="Hubbard S.S."/>
            <person name="Banfield J.F."/>
        </authorList>
    </citation>
    <scope>NUCLEOTIDE SEQUENCE [LARGE SCALE GENOMIC DNA]</scope>
</reference>
<dbReference type="InterPro" id="IPR000086">
    <property type="entry name" value="NUDIX_hydrolase_dom"/>
</dbReference>
<evidence type="ECO:0000256" key="3">
    <source>
        <dbReference type="ARBA" id="ARBA00011245"/>
    </source>
</evidence>
<evidence type="ECO:0000259" key="22">
    <source>
        <dbReference type="PROSITE" id="PS51462"/>
    </source>
</evidence>
<evidence type="ECO:0000313" key="24">
    <source>
        <dbReference type="Proteomes" id="UP000177481"/>
    </source>
</evidence>
<dbReference type="InterPro" id="IPR003563">
    <property type="entry name" value="8ODP"/>
</dbReference>
<organism evidence="23 24">
    <name type="scientific">Candidatus Berkelbacteria bacterium RIFCSPLOWO2_01_FULL_50_28</name>
    <dbReference type="NCBI Taxonomy" id="1797471"/>
    <lineage>
        <taxon>Bacteria</taxon>
        <taxon>Candidatus Berkelbacteria</taxon>
    </lineage>
</organism>
<name>A0A1F5EAE5_9BACT</name>
<comment type="caution">
    <text evidence="23">The sequence shown here is derived from an EMBL/GenBank/DDBJ whole genome shotgun (WGS) entry which is preliminary data.</text>
</comment>
<dbReference type="SUPFAM" id="SSF55811">
    <property type="entry name" value="Nudix"/>
    <property type="match status" value="1"/>
</dbReference>
<evidence type="ECO:0000256" key="10">
    <source>
        <dbReference type="ARBA" id="ARBA00024596"/>
    </source>
</evidence>
<dbReference type="STRING" id="1797471.A3A71_03780"/>
<dbReference type="Proteomes" id="UP000177481">
    <property type="component" value="Unassembled WGS sequence"/>
</dbReference>
<dbReference type="GO" id="GO:0005737">
    <property type="term" value="C:cytoplasm"/>
    <property type="evidence" value="ECO:0007669"/>
    <property type="project" value="TreeGrafter"/>
</dbReference>
<dbReference type="GO" id="GO:0008413">
    <property type="term" value="F:8-oxo-7,8-dihydroguanosine triphosphate pyrophosphatase activity"/>
    <property type="evidence" value="ECO:0007669"/>
    <property type="project" value="InterPro"/>
</dbReference>
<evidence type="ECO:0000256" key="19">
    <source>
        <dbReference type="ARBA" id="ARBA00048894"/>
    </source>
</evidence>
<dbReference type="Pfam" id="PF00293">
    <property type="entry name" value="NUDIX"/>
    <property type="match status" value="1"/>
</dbReference>
<evidence type="ECO:0000256" key="13">
    <source>
        <dbReference type="ARBA" id="ARBA00029673"/>
    </source>
</evidence>
<keyword evidence="6" id="KW-0460">Magnesium</keyword>
<dbReference type="PANTHER" id="PTHR43758">
    <property type="entry name" value="7,8-DIHYDRO-8-OXOGUANINE TRIPHOSPHATASE"/>
    <property type="match status" value="1"/>
</dbReference>
<evidence type="ECO:0000256" key="1">
    <source>
        <dbReference type="ARBA" id="ARBA00001946"/>
    </source>
</evidence>
<evidence type="ECO:0000256" key="5">
    <source>
        <dbReference type="ARBA" id="ARBA00022801"/>
    </source>
</evidence>
<dbReference type="EMBL" id="MEZX01000003">
    <property type="protein sequence ID" value="OGD64358.1"/>
    <property type="molecule type" value="Genomic_DNA"/>
</dbReference>
<sequence length="161" mass="18958">MRKTTLGIIRKGDLVNLAMKKRGFGEGKWNFSGGKTEEELNESPEDCVVRETRDELGTDLIKVRLVAILYFYFSDVAPEKRWNQKCYVYEAEKWEGDPAESEEMAPKWWKRHNIPYHEMWQEDESWIEPVLDGKILTGYFLFTSKDECLEKKIVIGQIIDE</sequence>
<evidence type="ECO:0000256" key="6">
    <source>
        <dbReference type="ARBA" id="ARBA00022842"/>
    </source>
</evidence>
<comment type="catalytic activity">
    <reaction evidence="9">
        <text>8-oxo-dGTP + H2O = 8-oxo-dGMP + diphosphate + H(+)</text>
        <dbReference type="Rhea" id="RHEA:31575"/>
        <dbReference type="ChEBI" id="CHEBI:15377"/>
        <dbReference type="ChEBI" id="CHEBI:15378"/>
        <dbReference type="ChEBI" id="CHEBI:33019"/>
        <dbReference type="ChEBI" id="CHEBI:63224"/>
        <dbReference type="ChEBI" id="CHEBI:77896"/>
    </reaction>
    <physiologicalReaction direction="left-to-right" evidence="9">
        <dbReference type="Rhea" id="RHEA:31576"/>
    </physiologicalReaction>
</comment>
<evidence type="ECO:0000256" key="20">
    <source>
        <dbReference type="ARBA" id="ARBA00049032"/>
    </source>
</evidence>
<proteinExistence type="inferred from homology"/>
<dbReference type="GO" id="GO:0046872">
    <property type="term" value="F:metal ion binding"/>
    <property type="evidence" value="ECO:0007669"/>
    <property type="project" value="UniProtKB-KW"/>
</dbReference>
<evidence type="ECO:0000256" key="14">
    <source>
        <dbReference type="ARBA" id="ARBA00030634"/>
    </source>
</evidence>
<dbReference type="PROSITE" id="PS51462">
    <property type="entry name" value="NUDIX"/>
    <property type="match status" value="1"/>
</dbReference>
<dbReference type="PRINTS" id="PR01403">
    <property type="entry name" value="8OXTPHPHTASE"/>
</dbReference>
<dbReference type="CDD" id="cd03427">
    <property type="entry name" value="NUDIX_MTH1_Nudt1"/>
    <property type="match status" value="1"/>
</dbReference>
<evidence type="ECO:0000256" key="16">
    <source>
        <dbReference type="ARBA" id="ARBA00031927"/>
    </source>
</evidence>
<comment type="subunit">
    <text evidence="3">Monomer.</text>
</comment>
<evidence type="ECO:0000256" key="2">
    <source>
        <dbReference type="ARBA" id="ARBA00005582"/>
    </source>
</evidence>
<comment type="function">
    <text evidence="21">Oxidized purine nucleoside triphosphate hydrolase which is a prominent sanitizer of the oxidized nucleotide pool. Catalyzes the hydrolysis of 2-oxo-dATP (2-hydroxy-dATP) into 2-oxo-dAMP. Also has a significant hydrolase activity toward 2-oxo-ATP, 8-oxo-dGTP and 8-oxo-dATP. Through the hydrolysis of oxidized purine nucleoside triphosphates, prevents their incorporation into DNA and the subsequent transversions A:T to C:G and G:C to T:A. Also catalyzes the hydrolysis of methylated purine nucleoside triphosphate preventing their integration into DNA. Through this antimutagenic activity protects cells from oxidative stress.</text>
</comment>
<comment type="catalytic activity">
    <reaction evidence="8">
        <text>2-oxo-dATP + H2O = 2-oxo-dAMP + diphosphate + H(+)</text>
        <dbReference type="Rhea" id="RHEA:31583"/>
        <dbReference type="ChEBI" id="CHEBI:15377"/>
        <dbReference type="ChEBI" id="CHEBI:15378"/>
        <dbReference type="ChEBI" id="CHEBI:33019"/>
        <dbReference type="ChEBI" id="CHEBI:63212"/>
        <dbReference type="ChEBI" id="CHEBI:77897"/>
        <dbReference type="EC" id="3.6.1.56"/>
    </reaction>
    <physiologicalReaction direction="left-to-right" evidence="8">
        <dbReference type="Rhea" id="RHEA:31584"/>
    </physiologicalReaction>
</comment>
<comment type="cofactor">
    <cofactor evidence="1">
        <name>Mg(2+)</name>
        <dbReference type="ChEBI" id="CHEBI:18420"/>
    </cofactor>
</comment>
<evidence type="ECO:0000256" key="12">
    <source>
        <dbReference type="ARBA" id="ARBA00026218"/>
    </source>
</evidence>
<evidence type="ECO:0000256" key="21">
    <source>
        <dbReference type="ARBA" id="ARBA00053094"/>
    </source>
</evidence>
<comment type="catalytic activity">
    <reaction evidence="20">
        <text>N(6)-methyl-dATP + H2O = N(6)-methyl-dAMP + diphosphate + H(+)</text>
        <dbReference type="Rhea" id="RHEA:67604"/>
        <dbReference type="ChEBI" id="CHEBI:15377"/>
        <dbReference type="ChEBI" id="CHEBI:15378"/>
        <dbReference type="ChEBI" id="CHEBI:33019"/>
        <dbReference type="ChEBI" id="CHEBI:169976"/>
        <dbReference type="ChEBI" id="CHEBI:172872"/>
    </reaction>
    <physiologicalReaction direction="left-to-right" evidence="20">
        <dbReference type="Rhea" id="RHEA:67605"/>
    </physiologicalReaction>
</comment>
<protein>
    <recommendedName>
        <fullName evidence="12">Oxidized purine nucleoside triphosphate hydrolase</fullName>
        <ecNumber evidence="11">3.6.1.56</ecNumber>
    </recommendedName>
    <alternativeName>
        <fullName evidence="16">2-hydroxy-dATP diphosphatase</fullName>
    </alternativeName>
    <alternativeName>
        <fullName evidence="15">7,8-dihydro-8-oxoguanine triphosphatase</fullName>
    </alternativeName>
    <alternativeName>
        <fullName evidence="14">8-oxo-dGTPase</fullName>
    </alternativeName>
    <alternativeName>
        <fullName evidence="17">Methylated purine nucleoside triphosphate hydrolase</fullName>
    </alternativeName>
    <alternativeName>
        <fullName evidence="13">Nucleoside diphosphate-linked moiety X motif 1</fullName>
    </alternativeName>
</protein>
<comment type="catalytic activity">
    <reaction evidence="19">
        <text>O(6)-methyl-dGTP + H2O = O(6)-methyl-dGMP + diphosphate + H(+)</text>
        <dbReference type="Rhea" id="RHEA:67600"/>
        <dbReference type="ChEBI" id="CHEBI:15377"/>
        <dbReference type="ChEBI" id="CHEBI:15378"/>
        <dbReference type="ChEBI" id="CHEBI:33019"/>
        <dbReference type="ChEBI" id="CHEBI:169974"/>
        <dbReference type="ChEBI" id="CHEBI:169975"/>
    </reaction>
    <physiologicalReaction direction="left-to-right" evidence="19">
        <dbReference type="Rhea" id="RHEA:67601"/>
    </physiologicalReaction>
</comment>